<sequence>MKVIQNHFSGRYICVVLNINLLISRRWKNGNFILQIIFIFSGCRSPDGIDPFGIINKRIAIVLYGIHFIVAVNFFGTYRIKRVPFQQHVFSPVAQIAAAERSSAPRRHFIFVADAHVEINSCKITLEAVNGLKHSACISWIAAGSSFAAILRSPVGGTNLTVGPVAALSVYFSVGRNNMKNIAVHRRRSTEPALRNRVFTVVAITFAAVVAALVRNQREFVWGCSAGNVGIHIPQFAVGFYIGNRVHAPEIVIGCADKSGGNNIMQSCF</sequence>
<comment type="caution">
    <text evidence="2">The sequence shown here is derived from an EMBL/GenBank/DDBJ whole genome shotgun (WGS) entry which is preliminary data.</text>
</comment>
<name>A0A645CN51_9ZZZZ</name>
<evidence type="ECO:0000256" key="1">
    <source>
        <dbReference type="SAM" id="Phobius"/>
    </source>
</evidence>
<evidence type="ECO:0000313" key="2">
    <source>
        <dbReference type="EMBL" id="MPM78456.1"/>
    </source>
</evidence>
<reference evidence="2" key="1">
    <citation type="submission" date="2019-08" db="EMBL/GenBank/DDBJ databases">
        <authorList>
            <person name="Kucharzyk K."/>
            <person name="Murdoch R.W."/>
            <person name="Higgins S."/>
            <person name="Loffler F."/>
        </authorList>
    </citation>
    <scope>NUCLEOTIDE SEQUENCE</scope>
</reference>
<gene>
    <name evidence="2" type="ORF">SDC9_125467</name>
</gene>
<protein>
    <submittedName>
        <fullName evidence="2">Uncharacterized protein</fullName>
    </submittedName>
</protein>
<keyword evidence="1" id="KW-1133">Transmembrane helix</keyword>
<feature type="transmembrane region" description="Helical" evidence="1">
    <location>
        <begin position="196"/>
        <end position="214"/>
    </location>
</feature>
<accession>A0A645CN51</accession>
<feature type="transmembrane region" description="Helical" evidence="1">
    <location>
        <begin position="220"/>
        <end position="242"/>
    </location>
</feature>
<organism evidence="2">
    <name type="scientific">bioreactor metagenome</name>
    <dbReference type="NCBI Taxonomy" id="1076179"/>
    <lineage>
        <taxon>unclassified sequences</taxon>
        <taxon>metagenomes</taxon>
        <taxon>ecological metagenomes</taxon>
    </lineage>
</organism>
<feature type="transmembrane region" description="Helical" evidence="1">
    <location>
        <begin position="59"/>
        <end position="78"/>
    </location>
</feature>
<dbReference type="AlphaFoldDB" id="A0A645CN51"/>
<keyword evidence="1" id="KW-0472">Membrane</keyword>
<proteinExistence type="predicted"/>
<keyword evidence="1" id="KW-0812">Transmembrane</keyword>
<dbReference type="EMBL" id="VSSQ01028658">
    <property type="protein sequence ID" value="MPM78456.1"/>
    <property type="molecule type" value="Genomic_DNA"/>
</dbReference>